<keyword evidence="2" id="KW-1185">Reference proteome</keyword>
<organism evidence="1 2">
    <name type="scientific">Aminipila butyrica</name>
    <dbReference type="NCBI Taxonomy" id="433296"/>
    <lineage>
        <taxon>Bacteria</taxon>
        <taxon>Bacillati</taxon>
        <taxon>Bacillota</taxon>
        <taxon>Clostridia</taxon>
        <taxon>Peptostreptococcales</taxon>
        <taxon>Anaerovoracaceae</taxon>
        <taxon>Aminipila</taxon>
    </lineage>
</organism>
<proteinExistence type="predicted"/>
<evidence type="ECO:0000313" key="2">
    <source>
        <dbReference type="Proteomes" id="UP000466848"/>
    </source>
</evidence>
<protein>
    <submittedName>
        <fullName evidence="1">Uncharacterized protein</fullName>
    </submittedName>
</protein>
<name>A0A858BSW6_9FIRM</name>
<dbReference type="KEGG" id="abut:Ami103574_01375"/>
<evidence type="ECO:0000313" key="1">
    <source>
        <dbReference type="EMBL" id="QIB68040.1"/>
    </source>
</evidence>
<dbReference type="Proteomes" id="UP000466848">
    <property type="component" value="Chromosome"/>
</dbReference>
<dbReference type="EMBL" id="CP048649">
    <property type="protein sequence ID" value="QIB68040.1"/>
    <property type="molecule type" value="Genomic_DNA"/>
</dbReference>
<reference evidence="1 2" key="1">
    <citation type="submission" date="2020-02" db="EMBL/GenBank/DDBJ databases">
        <authorList>
            <person name="Kim Y.B."/>
            <person name="Roh S.W."/>
        </authorList>
    </citation>
    <scope>NUCLEOTIDE SEQUENCE [LARGE SCALE GENOMIC DNA]</scope>
    <source>
        <strain evidence="1 2">DSM 103574</strain>
    </source>
</reference>
<accession>A0A858BSW6</accession>
<gene>
    <name evidence="1" type="ORF">Ami103574_01375</name>
</gene>
<dbReference type="RefSeq" id="WP_163064960.1">
    <property type="nucleotide sequence ID" value="NZ_CP048649.1"/>
</dbReference>
<dbReference type="AlphaFoldDB" id="A0A858BSW6"/>
<sequence>MLLLIFLIACMLLVIAIYFSLAIVNKPPEKKSMPENLEKDFLQYCEILLAPLKLNIREVEMSQFKQLAEVPFEDGIFEYYSFDYNIIPEKAVVDSNGMLLNTRELFNKVDIKGKLFLLFFRKEEEGIFEVSFPEDREVAAKGYKGYISARYSNVKGWSLDEEYSLKVADKNIVLWENLKGDAPFPYAVQTRERTRDFLSYTAQFTDTWEGKGIKVSSWIQFEKKRELVYWIKSTNPQAETFRGIHVGSTVQELKSQYRGDLGYDEEFKGAGACYGFIPRDNTNRYIAFFVQNNQVTEIWITDGFDERPFKRSTGYVEDDVKWETCDYSDKLSERYAREIYVGQHKSDMDPEKVLTSFVAHQLPMATVLEHGLLKEGPKEKTYYLICQKRESDEKFQAEVLLRRMDLQHSIGGESIWVADRYRCQEMYES</sequence>